<reference evidence="6 7" key="1">
    <citation type="submission" date="2018-03" db="EMBL/GenBank/DDBJ databases">
        <title>Actinopolyspora mortivallis from Sahara, screening for active biomolecules.</title>
        <authorList>
            <person name="Selama O."/>
            <person name="Wellington E.M.H."/>
            <person name="Hacene H."/>
        </authorList>
    </citation>
    <scope>NUCLEOTIDE SEQUENCE [LARGE SCALE GENOMIC DNA]</scope>
    <source>
        <strain evidence="6 7">M5A</strain>
    </source>
</reference>
<evidence type="ECO:0000313" key="7">
    <source>
        <dbReference type="Proteomes" id="UP000239352"/>
    </source>
</evidence>
<sequence length="254" mass="28630">MSTANPGRFWKVGELAAATGLTVRTLHHYDHVGLVCPSRRTDSGHRLYAEADVRRLYQVLALRQLGLSLEETASVLAGSADIDEVLTAHERHLRQRREALRRLQAQVSTLRAGLRESPPTSVDGFLDLIRKVVVVDETVKRYFNDSQLAELAERRQQLGEQTIAEVERAWSELIPRVEAAVASGMDPTTPEAQEMAREWMGLLEQFHGGDEGLRESLQRMYEDNAEQIEQRYCGPTQAQLDFIGRAEAARRNGR</sequence>
<comment type="caution">
    <text evidence="6">The sequence shown here is derived from an EMBL/GenBank/DDBJ whole genome shotgun (WGS) entry which is preliminary data.</text>
</comment>
<dbReference type="EMBL" id="PVSR01000001">
    <property type="protein sequence ID" value="PRW65380.1"/>
    <property type="molecule type" value="Genomic_DNA"/>
</dbReference>
<dbReference type="Pfam" id="PF13411">
    <property type="entry name" value="MerR_1"/>
    <property type="match status" value="1"/>
</dbReference>
<dbReference type="SMART" id="SM00422">
    <property type="entry name" value="HTH_MERR"/>
    <property type="match status" value="1"/>
</dbReference>
<accession>A0A2T0H215</accession>
<evidence type="ECO:0000259" key="5">
    <source>
        <dbReference type="PROSITE" id="PS50937"/>
    </source>
</evidence>
<dbReference type="InParanoid" id="A0A2T0H215"/>
<dbReference type="PROSITE" id="PS00552">
    <property type="entry name" value="HTH_MERR_1"/>
    <property type="match status" value="1"/>
</dbReference>
<dbReference type="Proteomes" id="UP000239352">
    <property type="component" value="Unassembled WGS sequence"/>
</dbReference>
<dbReference type="InterPro" id="IPR012925">
    <property type="entry name" value="TipAS_dom"/>
</dbReference>
<dbReference type="Pfam" id="PF07739">
    <property type="entry name" value="TipAS"/>
    <property type="match status" value="1"/>
</dbReference>
<dbReference type="SUPFAM" id="SSF89082">
    <property type="entry name" value="Antibiotic binding domain of TipA-like multidrug resistance regulators"/>
    <property type="match status" value="1"/>
</dbReference>
<keyword evidence="3" id="KW-0010">Activator</keyword>
<evidence type="ECO:0000256" key="1">
    <source>
        <dbReference type="ARBA" id="ARBA00023015"/>
    </source>
</evidence>
<protein>
    <submittedName>
        <fullName evidence="6">MerR family transcriptional regulator</fullName>
    </submittedName>
</protein>
<evidence type="ECO:0000256" key="4">
    <source>
        <dbReference type="ARBA" id="ARBA00023163"/>
    </source>
</evidence>
<dbReference type="AlphaFoldDB" id="A0A2T0H215"/>
<dbReference type="InterPro" id="IPR047057">
    <property type="entry name" value="MerR_fam"/>
</dbReference>
<proteinExistence type="predicted"/>
<dbReference type="InterPro" id="IPR036244">
    <property type="entry name" value="TipA-like_antibiotic-bd"/>
</dbReference>
<dbReference type="SUPFAM" id="SSF46955">
    <property type="entry name" value="Putative DNA-binding domain"/>
    <property type="match status" value="1"/>
</dbReference>
<dbReference type="InterPro" id="IPR009061">
    <property type="entry name" value="DNA-bd_dom_put_sf"/>
</dbReference>
<keyword evidence="2" id="KW-0238">DNA-binding</keyword>
<dbReference type="Gene3D" id="1.10.1660.10">
    <property type="match status" value="1"/>
</dbReference>
<evidence type="ECO:0000256" key="3">
    <source>
        <dbReference type="ARBA" id="ARBA00023159"/>
    </source>
</evidence>
<dbReference type="GO" id="GO:0003700">
    <property type="term" value="F:DNA-binding transcription factor activity"/>
    <property type="evidence" value="ECO:0007669"/>
    <property type="project" value="InterPro"/>
</dbReference>
<keyword evidence="7" id="KW-1185">Reference proteome</keyword>
<name>A0A2T0H215_ACTMO</name>
<dbReference type="PANTHER" id="PTHR30204:SF90">
    <property type="entry name" value="HTH-TYPE TRANSCRIPTIONAL ACTIVATOR MTA"/>
    <property type="match status" value="1"/>
</dbReference>
<evidence type="ECO:0000256" key="2">
    <source>
        <dbReference type="ARBA" id="ARBA00023125"/>
    </source>
</evidence>
<dbReference type="PRINTS" id="PR00040">
    <property type="entry name" value="HTHMERR"/>
</dbReference>
<dbReference type="GO" id="GO:0003677">
    <property type="term" value="F:DNA binding"/>
    <property type="evidence" value="ECO:0007669"/>
    <property type="project" value="UniProtKB-KW"/>
</dbReference>
<dbReference type="PROSITE" id="PS50937">
    <property type="entry name" value="HTH_MERR_2"/>
    <property type="match status" value="1"/>
</dbReference>
<evidence type="ECO:0000313" key="6">
    <source>
        <dbReference type="EMBL" id="PRW65380.1"/>
    </source>
</evidence>
<dbReference type="InterPro" id="IPR000551">
    <property type="entry name" value="MerR-type_HTH_dom"/>
</dbReference>
<gene>
    <name evidence="6" type="ORF">CEP50_02445</name>
</gene>
<dbReference type="PANTHER" id="PTHR30204">
    <property type="entry name" value="REDOX-CYCLING DRUG-SENSING TRANSCRIPTIONAL ACTIVATOR SOXR"/>
    <property type="match status" value="1"/>
</dbReference>
<keyword evidence="1" id="KW-0805">Transcription regulation</keyword>
<dbReference type="RefSeq" id="WP_106112239.1">
    <property type="nucleotide sequence ID" value="NZ_PVSR01000001.1"/>
</dbReference>
<dbReference type="CDD" id="cd01106">
    <property type="entry name" value="HTH_TipAL-Mta"/>
    <property type="match status" value="1"/>
</dbReference>
<organism evidence="6 7">
    <name type="scientific">Actinopolyspora mortivallis</name>
    <dbReference type="NCBI Taxonomy" id="33906"/>
    <lineage>
        <taxon>Bacteria</taxon>
        <taxon>Bacillati</taxon>
        <taxon>Actinomycetota</taxon>
        <taxon>Actinomycetes</taxon>
        <taxon>Actinopolysporales</taxon>
        <taxon>Actinopolysporaceae</taxon>
        <taxon>Actinopolyspora</taxon>
    </lineage>
</organism>
<keyword evidence="4" id="KW-0804">Transcription</keyword>
<feature type="domain" description="HTH merR-type" evidence="5">
    <location>
        <begin position="9"/>
        <end position="78"/>
    </location>
</feature>